<keyword evidence="2" id="KW-0344">Guanine-nucleotide releasing factor</keyword>
<dbReference type="SUPFAM" id="SSF47576">
    <property type="entry name" value="Calponin-homology domain, CH-domain"/>
    <property type="match status" value="1"/>
</dbReference>
<evidence type="ECO:0000256" key="2">
    <source>
        <dbReference type="ARBA" id="ARBA00022658"/>
    </source>
</evidence>
<dbReference type="Gene3D" id="2.120.10.30">
    <property type="entry name" value="TolB, C-terminal domain"/>
    <property type="match status" value="1"/>
</dbReference>
<dbReference type="PROSITE" id="PS50021">
    <property type="entry name" value="CH"/>
    <property type="match status" value="1"/>
</dbReference>
<dbReference type="Proteomes" id="UP000596742">
    <property type="component" value="Unassembled WGS sequence"/>
</dbReference>
<evidence type="ECO:0000256" key="3">
    <source>
        <dbReference type="PROSITE-ProRule" id="PRU00192"/>
    </source>
</evidence>
<dbReference type="Gene3D" id="1.10.418.10">
    <property type="entry name" value="Calponin-like domain"/>
    <property type="match status" value="1"/>
</dbReference>
<dbReference type="Pfam" id="PF00307">
    <property type="entry name" value="CH"/>
    <property type="match status" value="1"/>
</dbReference>
<dbReference type="InterPro" id="IPR001715">
    <property type="entry name" value="CH_dom"/>
</dbReference>
<dbReference type="SUPFAM" id="SSF101898">
    <property type="entry name" value="NHL repeat"/>
    <property type="match status" value="1"/>
</dbReference>
<proteinExistence type="predicted"/>
<keyword evidence="7" id="KW-1185">Reference proteome</keyword>
<dbReference type="PANTHER" id="PTHR11915">
    <property type="entry name" value="SPECTRIN/FILAMIN RELATED CYTOSKELETAL PROTEIN"/>
    <property type="match status" value="1"/>
</dbReference>
<evidence type="ECO:0000313" key="7">
    <source>
        <dbReference type="Proteomes" id="UP000596742"/>
    </source>
</evidence>
<gene>
    <name evidence="6" type="ORF">MGAL_10B005987</name>
</gene>
<feature type="domain" description="Calponin-homology (CH)" evidence="5">
    <location>
        <begin position="1"/>
        <end position="72"/>
    </location>
</feature>
<reference evidence="6" key="1">
    <citation type="submission" date="2018-11" db="EMBL/GenBank/DDBJ databases">
        <authorList>
            <person name="Alioto T."/>
            <person name="Alioto T."/>
        </authorList>
    </citation>
    <scope>NUCLEOTIDE SEQUENCE</scope>
</reference>
<comment type="caution">
    <text evidence="6">The sequence shown here is derived from an EMBL/GenBank/DDBJ whole genome shotgun (WGS) entry which is preliminary data.</text>
</comment>
<sequence length="1207" mass="138744">MSICQFDTFRPDLVDYDCLYQEEHISNLNNAFIVASEELGIPKILDAEDVDVNNPDEKSILTYVASYYHYFNRIKSEIADEKKPAFALPETLIPQVNTENFDEEDLVEKTVEVLLKKEKEKQVEDEKMQVVIKTSNIWPDRVTHTYKGTKTESSKEEVQHSRLMPQINEENSEEADLVENMVDVPYEIEVEEEVETEVMQDLIETWKIPQVKVSHAYIGQGIQVEKGEVLLLIQRTNSDWWQIRKEDGHKGFVPSNYVKEVKPKVTQKVIRKPMKVTEKVKVTVMKKEVVKNNSEKSNKMIMASSSSDDFCTFCQDDDVTRQAVKRCIECEVFLCPECDNHHRKSRLSKSHRIMTTEDFNKLPTYMKEITSQCKDHDEKFELYCSFHACACCIQCVTSHKKCQDLKPLSDILSSTKSSVTLLEKDLNNMKKNLVMILNYLKDGKDKNDVQKAKATEDILIMRKSIDTYLNILEQQFRGILETKHLKLKLNMNPLVKNIEHRSFEMHKLLEEFFKMKQYATELQMYIGLRDIEKTTSEVAKYIENLKSGGHLEEYDIEIKISSDLQSILEDVKSFGEIHVNTSSSSYHLREGGRDQRQRVDPTVRKIDHKLPLIKTPIFTDDIHDIGPKNVYDCRIAADDRTQTTASSLSNDVCSLCQDDNVSSQAVTRCTECEVFLCPECDKHHRKARLSKHHKPISTEDFNKLPVFMKKISSQCKDHNMRFELYCPFHACPCCVQCVYKHQKCQDIKPLSDILSQIKSSASVLLCENELNDLNETFEVILNYLKQRIDKNHIQKMDGIEKIHTMRRAIDDYLNELEQNILVDLETKHSTLESNMNSLLKHIEHQSNKICNLQEKLSKMTKYATELQMYVGLMEMEKATSEVKMYIEDLKSGCNLNENTLEIEISFHLESMSEVIKSFGEINITARCFPIQVKTGRKDQAQDLVSTAPGIEQIQPLLVRTLTEEIGPINVCACRILPDSNFIILDSHKKQLLLFSHDGIFIKTVVTFNEFTGDLCLVENNTVAVTFESNVKNQTALVDIEKNEVSNTIELSHDCLGVTSDFQMLVISGVGSKKSTMVNLKDMSQNILEGVWGNRILLYKDKIYCIDSKQHKVNCYERTGEHIWTFMDNEINNPCGLALDINGFVYIASFGKSTIVVVSPDATTSKTIRQEAVGMIKPIGIDINRNTGMMIVPCQIREDKPRILLFRI</sequence>
<dbReference type="Gene3D" id="3.30.160.60">
    <property type="entry name" value="Classic Zinc Finger"/>
    <property type="match status" value="2"/>
</dbReference>
<name>A0A8B6GIN1_MYTGA</name>
<protein>
    <submittedName>
        <fullName evidence="6">Uncharacterized protein</fullName>
    </submittedName>
</protein>
<dbReference type="EMBL" id="UYJE01008537">
    <property type="protein sequence ID" value="VDI64625.1"/>
    <property type="molecule type" value="Genomic_DNA"/>
</dbReference>
<dbReference type="CDD" id="cd19757">
    <property type="entry name" value="Bbox1"/>
    <property type="match status" value="2"/>
</dbReference>
<evidence type="ECO:0000256" key="1">
    <source>
        <dbReference type="ARBA" id="ARBA00022443"/>
    </source>
</evidence>
<dbReference type="Pfam" id="PF14604">
    <property type="entry name" value="SH3_9"/>
    <property type="match status" value="1"/>
</dbReference>
<dbReference type="GO" id="GO:0005085">
    <property type="term" value="F:guanyl-nucleotide exchange factor activity"/>
    <property type="evidence" value="ECO:0007669"/>
    <property type="project" value="UniProtKB-KW"/>
</dbReference>
<dbReference type="InterPro" id="IPR011042">
    <property type="entry name" value="6-blade_b-propeller_TolB-like"/>
</dbReference>
<dbReference type="InterPro" id="IPR036028">
    <property type="entry name" value="SH3-like_dom_sf"/>
</dbReference>
<evidence type="ECO:0000259" key="4">
    <source>
        <dbReference type="PROSITE" id="PS50002"/>
    </source>
</evidence>
<dbReference type="OrthoDB" id="6081500at2759"/>
<accession>A0A8B6GIN1</accession>
<dbReference type="CDD" id="cd19776">
    <property type="entry name" value="Bbox2_TRIM25_C-IV"/>
    <property type="match status" value="1"/>
</dbReference>
<dbReference type="InterPro" id="IPR036872">
    <property type="entry name" value="CH_dom_sf"/>
</dbReference>
<evidence type="ECO:0000313" key="6">
    <source>
        <dbReference type="EMBL" id="VDI64625.1"/>
    </source>
</evidence>
<dbReference type="CDD" id="cd00174">
    <property type="entry name" value="SH3"/>
    <property type="match status" value="1"/>
</dbReference>
<dbReference type="AlphaFoldDB" id="A0A8B6GIN1"/>
<dbReference type="Pfam" id="PF22586">
    <property type="entry name" value="ANCHR-like_BBOX"/>
    <property type="match status" value="1"/>
</dbReference>
<dbReference type="SMART" id="SM00326">
    <property type="entry name" value="SH3"/>
    <property type="match status" value="1"/>
</dbReference>
<organism evidence="6 7">
    <name type="scientific">Mytilus galloprovincialis</name>
    <name type="common">Mediterranean mussel</name>
    <dbReference type="NCBI Taxonomy" id="29158"/>
    <lineage>
        <taxon>Eukaryota</taxon>
        <taxon>Metazoa</taxon>
        <taxon>Spiralia</taxon>
        <taxon>Lophotrochozoa</taxon>
        <taxon>Mollusca</taxon>
        <taxon>Bivalvia</taxon>
        <taxon>Autobranchia</taxon>
        <taxon>Pteriomorphia</taxon>
        <taxon>Mytilida</taxon>
        <taxon>Mytiloidea</taxon>
        <taxon>Mytilidae</taxon>
        <taxon>Mytilinae</taxon>
        <taxon>Mytilus</taxon>
    </lineage>
</organism>
<feature type="domain" description="SH3" evidence="4">
    <location>
        <begin position="206"/>
        <end position="263"/>
    </location>
</feature>
<dbReference type="SUPFAM" id="SSF50044">
    <property type="entry name" value="SH3-domain"/>
    <property type="match status" value="1"/>
</dbReference>
<dbReference type="InterPro" id="IPR001452">
    <property type="entry name" value="SH3_domain"/>
</dbReference>
<evidence type="ECO:0000259" key="5">
    <source>
        <dbReference type="PROSITE" id="PS50021"/>
    </source>
</evidence>
<keyword evidence="1 3" id="KW-0728">SH3 domain</keyword>
<dbReference type="PROSITE" id="PS50002">
    <property type="entry name" value="SH3"/>
    <property type="match status" value="1"/>
</dbReference>
<dbReference type="Gene3D" id="2.30.30.40">
    <property type="entry name" value="SH3 Domains"/>
    <property type="match status" value="1"/>
</dbReference>